<dbReference type="Proteomes" id="UP001497482">
    <property type="component" value="Chromosome 10"/>
</dbReference>
<evidence type="ECO:0000256" key="1">
    <source>
        <dbReference type="SAM" id="MobiDB-lite"/>
    </source>
</evidence>
<evidence type="ECO:0008006" key="4">
    <source>
        <dbReference type="Google" id="ProtNLM"/>
    </source>
</evidence>
<evidence type="ECO:0000313" key="3">
    <source>
        <dbReference type="Proteomes" id="UP001497482"/>
    </source>
</evidence>
<organism evidence="2 3">
    <name type="scientific">Knipowitschia caucasica</name>
    <name type="common">Caucasian dwarf goby</name>
    <name type="synonym">Pomatoschistus caucasicus</name>
    <dbReference type="NCBI Taxonomy" id="637954"/>
    <lineage>
        <taxon>Eukaryota</taxon>
        <taxon>Metazoa</taxon>
        <taxon>Chordata</taxon>
        <taxon>Craniata</taxon>
        <taxon>Vertebrata</taxon>
        <taxon>Euteleostomi</taxon>
        <taxon>Actinopterygii</taxon>
        <taxon>Neopterygii</taxon>
        <taxon>Teleostei</taxon>
        <taxon>Neoteleostei</taxon>
        <taxon>Acanthomorphata</taxon>
        <taxon>Gobiaria</taxon>
        <taxon>Gobiiformes</taxon>
        <taxon>Gobioidei</taxon>
        <taxon>Gobiidae</taxon>
        <taxon>Gobiinae</taxon>
        <taxon>Knipowitschia</taxon>
    </lineage>
</organism>
<dbReference type="EMBL" id="OZ035832">
    <property type="protein sequence ID" value="CAL1570237.1"/>
    <property type="molecule type" value="Genomic_DNA"/>
</dbReference>
<dbReference type="AlphaFoldDB" id="A0AAV2J2Y6"/>
<gene>
    <name evidence="2" type="ORF">KC01_LOCUS2564</name>
</gene>
<feature type="compositionally biased region" description="Acidic residues" evidence="1">
    <location>
        <begin position="1"/>
        <end position="14"/>
    </location>
</feature>
<proteinExistence type="predicted"/>
<keyword evidence="3" id="KW-1185">Reference proteome</keyword>
<feature type="region of interest" description="Disordered" evidence="1">
    <location>
        <begin position="1"/>
        <end position="96"/>
    </location>
</feature>
<accession>A0AAV2J2Y6</accession>
<feature type="compositionally biased region" description="Low complexity" evidence="1">
    <location>
        <begin position="81"/>
        <end position="91"/>
    </location>
</feature>
<reference evidence="2 3" key="1">
    <citation type="submission" date="2024-04" db="EMBL/GenBank/DDBJ databases">
        <authorList>
            <person name="Waldvogel A.-M."/>
            <person name="Schoenle A."/>
        </authorList>
    </citation>
    <scope>NUCLEOTIDE SEQUENCE [LARGE SCALE GENOMIC DNA]</scope>
</reference>
<evidence type="ECO:0000313" key="2">
    <source>
        <dbReference type="EMBL" id="CAL1570237.1"/>
    </source>
</evidence>
<protein>
    <recommendedName>
        <fullName evidence="4">PiggyBac transposable element-derived protein domain-containing protein</fullName>
    </recommendedName>
</protein>
<name>A0AAV2J2Y6_KNICA</name>
<sequence>MSEEEEEEEEEEELWIPSRSPAADTDSDFGDASGEDESRPTTPSNFELGAIQEPDFERMEPVKPSKQRGRQMERGARASRGRSSNRSACGSMQTEWMKEDWCPRDIPFTATPGPRGAAAQLTSDKPIDFVNLFITDALLETIAEQTNLYAEQTRID</sequence>
<feature type="compositionally biased region" description="Acidic residues" evidence="1">
    <location>
        <begin position="25"/>
        <end position="35"/>
    </location>
</feature>